<feature type="zinc finger region" description="dksA C4-type" evidence="4">
    <location>
        <begin position="98"/>
        <end position="122"/>
    </location>
</feature>
<dbReference type="PANTHER" id="PTHR33823:SF2">
    <property type="entry name" value="RNA POLYMERASE-BINDING TRANSCRIPTION FACTOR DKSA"/>
    <property type="match status" value="1"/>
</dbReference>
<reference evidence="6" key="1">
    <citation type="submission" date="2021-04" db="EMBL/GenBank/DDBJ databases">
        <authorList>
            <person name="Pira H."/>
            <person name="Risdian C."/>
            <person name="Wink J."/>
        </authorList>
    </citation>
    <scope>NUCLEOTIDE SEQUENCE</scope>
    <source>
        <strain evidence="6">WHY3</strain>
    </source>
</reference>
<gene>
    <name evidence="6" type="ORF">KCG49_06555</name>
</gene>
<evidence type="ECO:0000259" key="5">
    <source>
        <dbReference type="Pfam" id="PF01258"/>
    </source>
</evidence>
<proteinExistence type="predicted"/>
<dbReference type="RefSeq" id="WP_218545387.1">
    <property type="nucleotide sequence ID" value="NZ_JAGSPD010000004.1"/>
</dbReference>
<dbReference type="Proteomes" id="UP001138894">
    <property type="component" value="Unassembled WGS sequence"/>
</dbReference>
<organism evidence="6 7">
    <name type="scientific">Winogradskyella luteola</name>
    <dbReference type="NCBI Taxonomy" id="2828330"/>
    <lineage>
        <taxon>Bacteria</taxon>
        <taxon>Pseudomonadati</taxon>
        <taxon>Bacteroidota</taxon>
        <taxon>Flavobacteriia</taxon>
        <taxon>Flavobacteriales</taxon>
        <taxon>Flavobacteriaceae</taxon>
        <taxon>Winogradskyella</taxon>
    </lineage>
</organism>
<evidence type="ECO:0000256" key="4">
    <source>
        <dbReference type="PROSITE-ProRule" id="PRU00510"/>
    </source>
</evidence>
<evidence type="ECO:0000256" key="2">
    <source>
        <dbReference type="ARBA" id="ARBA00022771"/>
    </source>
</evidence>
<dbReference type="Pfam" id="PF01258">
    <property type="entry name" value="zf-dskA_traR"/>
    <property type="match status" value="1"/>
</dbReference>
<dbReference type="EMBL" id="JAGSPD010000004">
    <property type="protein sequence ID" value="MBV7268842.1"/>
    <property type="molecule type" value="Genomic_DNA"/>
</dbReference>
<comment type="caution">
    <text evidence="6">The sequence shown here is derived from an EMBL/GenBank/DDBJ whole genome shotgun (WGS) entry which is preliminary data.</text>
</comment>
<keyword evidence="2" id="KW-0863">Zinc-finger</keyword>
<evidence type="ECO:0000313" key="7">
    <source>
        <dbReference type="Proteomes" id="UP001138894"/>
    </source>
</evidence>
<dbReference type="GO" id="GO:0008270">
    <property type="term" value="F:zinc ion binding"/>
    <property type="evidence" value="ECO:0007669"/>
    <property type="project" value="UniProtKB-KW"/>
</dbReference>
<accession>A0A9X1F7N0</accession>
<protein>
    <submittedName>
        <fullName evidence="6">TraR/DksA C4-type zinc finger protein</fullName>
    </submittedName>
</protein>
<evidence type="ECO:0000256" key="3">
    <source>
        <dbReference type="ARBA" id="ARBA00022833"/>
    </source>
</evidence>
<dbReference type="AlphaFoldDB" id="A0A9X1F7N0"/>
<feature type="domain" description="Zinc finger DksA/TraR C4-type" evidence="5">
    <location>
        <begin position="94"/>
        <end position="123"/>
    </location>
</feature>
<evidence type="ECO:0000256" key="1">
    <source>
        <dbReference type="ARBA" id="ARBA00022723"/>
    </source>
</evidence>
<sequence>MATDTTNRYSDKDLEKFRVLIQDKIDKAEHDLELIKSAYMNDHNNGTDDTSPTFKAFEEGSATMSKEANSALAIRQEKFIRDLKNAMIRIENKTYGVCRVTGKLINPERLKLVPHATLSIEAKNMQK</sequence>
<evidence type="ECO:0000313" key="6">
    <source>
        <dbReference type="EMBL" id="MBV7268842.1"/>
    </source>
</evidence>
<keyword evidence="7" id="KW-1185">Reference proteome</keyword>
<dbReference type="InterPro" id="IPR000962">
    <property type="entry name" value="Znf_DskA_TraR"/>
</dbReference>
<keyword evidence="1" id="KW-0479">Metal-binding</keyword>
<dbReference type="PANTHER" id="PTHR33823">
    <property type="entry name" value="RNA POLYMERASE-BINDING TRANSCRIPTION FACTOR DKSA-RELATED"/>
    <property type="match status" value="1"/>
</dbReference>
<name>A0A9X1F7N0_9FLAO</name>
<keyword evidence="3" id="KW-0862">Zinc</keyword>
<dbReference type="PROSITE" id="PS51128">
    <property type="entry name" value="ZF_DKSA_2"/>
    <property type="match status" value="1"/>
</dbReference>